<dbReference type="PROSITE" id="PS50088">
    <property type="entry name" value="ANK_REPEAT"/>
    <property type="match status" value="3"/>
</dbReference>
<dbReference type="PANTHER" id="PTHR24120:SF4">
    <property type="entry name" value="GH07239P"/>
    <property type="match status" value="1"/>
</dbReference>
<dbReference type="SMART" id="SM00220">
    <property type="entry name" value="S_TKc"/>
    <property type="match status" value="1"/>
</dbReference>
<dbReference type="STRING" id="184922.A8B8S5"/>
<dbReference type="InterPro" id="IPR000719">
    <property type="entry name" value="Prot_kinase_dom"/>
</dbReference>
<dbReference type="GeneID" id="5701589"/>
<dbReference type="PROSITE" id="PS50011">
    <property type="entry name" value="PROTEIN_KINASE_DOM"/>
    <property type="match status" value="1"/>
</dbReference>
<comment type="caution">
    <text evidence="2">The sequence shown here is derived from an EMBL/GenBank/DDBJ whole genome shotgun (WGS) entry which is preliminary data.</text>
</comment>
<dbReference type="Gene3D" id="1.10.510.10">
    <property type="entry name" value="Transferase(Phosphotransferase) domain 1"/>
    <property type="match status" value="1"/>
</dbReference>
<dbReference type="Gene3D" id="1.25.40.20">
    <property type="entry name" value="Ankyrin repeat-containing domain"/>
    <property type="match status" value="6"/>
</dbReference>
<dbReference type="InterPro" id="IPR002110">
    <property type="entry name" value="Ankyrin_rpt"/>
</dbReference>
<dbReference type="VEuPathDB" id="GiardiaDB:GL50803_11775"/>
<feature type="compositionally biased region" description="Basic and acidic residues" evidence="1">
    <location>
        <begin position="305"/>
        <end position="317"/>
    </location>
</feature>
<dbReference type="SUPFAM" id="SSF48403">
    <property type="entry name" value="Ankyrin repeat"/>
    <property type="match status" value="4"/>
</dbReference>
<dbReference type="PROSITE" id="PS50297">
    <property type="entry name" value="ANK_REP_REGION"/>
    <property type="match status" value="3"/>
</dbReference>
<dbReference type="GO" id="GO:0005524">
    <property type="term" value="F:ATP binding"/>
    <property type="evidence" value="ECO:0007669"/>
    <property type="project" value="InterPro"/>
</dbReference>
<dbReference type="OMA" id="QRGMNGW"/>
<gene>
    <name evidence="2" type="ORF">GL50803_0011775</name>
</gene>
<dbReference type="SMART" id="SM00248">
    <property type="entry name" value="ANK"/>
    <property type="match status" value="22"/>
</dbReference>
<keyword evidence="3" id="KW-1185">Reference proteome</keyword>
<dbReference type="InterPro" id="IPR036770">
    <property type="entry name" value="Ankyrin_rpt-contain_sf"/>
</dbReference>
<accession>A8B8S5</accession>
<organism evidence="2 3">
    <name type="scientific">Giardia intestinalis (strain ATCC 50803 / WB clone C6)</name>
    <name type="common">Giardia lamblia</name>
    <dbReference type="NCBI Taxonomy" id="184922"/>
    <lineage>
        <taxon>Eukaryota</taxon>
        <taxon>Metamonada</taxon>
        <taxon>Diplomonadida</taxon>
        <taxon>Hexamitidae</taxon>
        <taxon>Giardiinae</taxon>
        <taxon>Giardia</taxon>
    </lineage>
</organism>
<evidence type="ECO:0000313" key="2">
    <source>
        <dbReference type="EMBL" id="KAE8302407.1"/>
    </source>
</evidence>
<name>A8B8S5_GIAIC</name>
<dbReference type="InterPro" id="IPR011009">
    <property type="entry name" value="Kinase-like_dom_sf"/>
</dbReference>
<feature type="region of interest" description="Disordered" evidence="1">
    <location>
        <begin position="295"/>
        <end position="317"/>
    </location>
</feature>
<dbReference type="KEGG" id="gla:GL50803_0011775"/>
<sequence length="1618" mass="179882">MADNEYTLISQVSATENCKTMLVQHNGTGNYAFKYFYTSWPVPNARLRSCMDAYLQLTCPHIIRLQTYSIDTAFTLVTDMTNGPSLRSLIIKRRIAQQWFTSVEIWLLITQLLEGVKAYQSFYARVGAAADTPPNLFLSPFFILISDEERMKLQITEFYQTLLLPSVQRLYATSGVAPPEVSKHLPISASADIWMIGAILYELLTLQQLDLDRLIELNSDVVTLAKIDNLYPIDYEPLEPYQSVAVYSFLDHGKAFRYRELYSLLSCMLIINPDKRPPVELLLDYALLHTPALVQPGSPGSSLSRPEDGHVPREKGGNDAAIQSSIIVGSDAPDATLQNTLLVGVKTELHKAVEENNLDKLFMNLQFARSTDIDGNTALVYAIKANNEDAVKILAQEEIGVLTGEGYSPLHLALLLNHIQLAKYLDASYDLQFLHGVELWVDEHGVSNLMRCVCERNLVGVYYYSDKQQKLQDYDGKTALIKAVLNYNEGLPAGQEDVNLAIIRLLRLHEARIQDKRGRTALMYAAECGYLAAIDVLSGSEAGMRDNEGHNSLEMAFSNRKLEAARRMLLLEPVPHSCPDRQGLTDLMKACIEEDAFSLFCHMTQTRATDINGNTALMHCVIHDRPEFIPELSEEYRMINRITGHSAMMLAVQLERRACFEALIKHESGLKSSSGMTALMMCASQGLRPYVNRLLNIETNIFNGTWNAMTYAIAANHHEIIGLLAPLELNLSAVLKDYDALTDTAAEIQQELEGAASSVRSTISLNSGYTPLMFAAQQANINAVWGLRDKYLGRKDQHGFTALIYATRVKSLECCRLLVDERDILCNQGLSAWFYAYQNGYHEPLDIIRPTIKYANTEHRLTDLHMLILRNEVPLSSVQPGGTVSSSLTADSTVRSSSAKSSLHHRDPHEGLQSTYTPNRFRRSQVTTSAILCPKELSNTSNMISLESSLVLPEDPPTKTQPDYLQDVSTLLYLTKLYTKSGETALMLAAKSYRGKMDKNLLALEAGMRDSYGRLASCIAIERGNTEFLTEVLPYERDALIADGFTDLMLSILEDDYVALMHHLKNPEQQCGQVVMSAYTALNICIYCGKNTLIPLFLPYEADIEIHDKLKPLDLAYATRNVEAILLLMPYTYTGGRLALSQCLSNLIRAAMKEQRLSDTRAYDLLAAFHSSNYRQLKEALQSNDIQSMKAFKELADSFQAVALNIEYLVLPDAVFDDNGNSQLHIAALAADTRLAAAFVHLHSLRNKKGETALMLAARSGSEAVVDILLNYEAEMQDNNKMTATEHSIVSGTFHKVLNLYTREKAFLVNECELSPLMLAVLEGDIKTVSAGLKYAKLRTSSGMTALHMAIYLRQQAHANLLKMEKGILTYDGLSPWFLAKEKRMAHDFLEPDSTVDALGCTELHRAAIQNNSQQVRNYLPLAQQYNANGRTSLMEAALAGSLDAAKILVDHEHGMRARARFVVGNSYFDEATALMFAAAAGHESIVRLLIPYECKMHESCNGKTALMAAAAAGHLSTLKLLIDSEGGLTGQNGWTALMSVVSKQYVDCVAPLLEKEAGMRDSQGNCALVTAISNGNMDIVRVLAPIEAKIMGKSTLMRIWKSNIAYDEIVRYVNKLL</sequence>
<proteinExistence type="predicted"/>
<dbReference type="GO" id="GO:0004672">
    <property type="term" value="F:protein kinase activity"/>
    <property type="evidence" value="ECO:0007669"/>
    <property type="project" value="InterPro"/>
</dbReference>
<protein>
    <submittedName>
        <fullName evidence="2">Kinase, NEK</fullName>
    </submittedName>
</protein>
<dbReference type="PANTHER" id="PTHR24120">
    <property type="entry name" value="GH07239P"/>
    <property type="match status" value="1"/>
</dbReference>
<feature type="region of interest" description="Disordered" evidence="1">
    <location>
        <begin position="878"/>
        <end position="919"/>
    </location>
</feature>
<keyword evidence="2" id="KW-0808">Transferase</keyword>
<dbReference type="RefSeq" id="XP_001708674.1">
    <property type="nucleotide sequence ID" value="XM_001708622.1"/>
</dbReference>
<feature type="compositionally biased region" description="Polar residues" evidence="1">
    <location>
        <begin position="878"/>
        <end position="901"/>
    </location>
</feature>
<dbReference type="Proteomes" id="UP000001548">
    <property type="component" value="Unassembled WGS sequence"/>
</dbReference>
<evidence type="ECO:0000256" key="1">
    <source>
        <dbReference type="SAM" id="MobiDB-lite"/>
    </source>
</evidence>
<dbReference type="HOGENOM" id="CLU_243662_0_0_1"/>
<evidence type="ECO:0000313" key="3">
    <source>
        <dbReference type="Proteomes" id="UP000001548"/>
    </source>
</evidence>
<dbReference type="Pfam" id="PF12796">
    <property type="entry name" value="Ank_2"/>
    <property type="match status" value="6"/>
</dbReference>
<dbReference type="SUPFAM" id="SSF56112">
    <property type="entry name" value="Protein kinase-like (PK-like)"/>
    <property type="match status" value="1"/>
</dbReference>
<keyword evidence="2" id="KW-0418">Kinase</keyword>
<dbReference type="EMBL" id="AACB03000004">
    <property type="protein sequence ID" value="KAE8302407.1"/>
    <property type="molecule type" value="Genomic_DNA"/>
</dbReference>
<reference evidence="2 3" key="1">
    <citation type="journal article" date="2007" name="Science">
        <title>Genomic minimalism in the early diverging intestinal parasite Giardia lamblia.</title>
        <authorList>
            <person name="Morrison H.G."/>
            <person name="McArthur A.G."/>
            <person name="Gillin F.D."/>
            <person name="Aley S.B."/>
            <person name="Adam R.D."/>
            <person name="Olsen G.J."/>
            <person name="Best A.A."/>
            <person name="Cande W.Z."/>
            <person name="Chen F."/>
            <person name="Cipriano M.J."/>
            <person name="Davids B.J."/>
            <person name="Dawson S.C."/>
            <person name="Elmendorf H.G."/>
            <person name="Hehl A.B."/>
            <person name="Holder M.E."/>
            <person name="Huse S.M."/>
            <person name="Kim U.U."/>
            <person name="Lasek-Nesselquist E."/>
            <person name="Manning G."/>
            <person name="Nigam A."/>
            <person name="Nixon J.E."/>
            <person name="Palm D."/>
            <person name="Passamaneck N.E."/>
            <person name="Prabhu A."/>
            <person name="Reich C.I."/>
            <person name="Reiner D.S."/>
            <person name="Samuelson J."/>
            <person name="Svard S.G."/>
            <person name="Sogin M.L."/>
        </authorList>
    </citation>
    <scope>NUCLEOTIDE SEQUENCE [LARGE SCALE GENOMIC DNA]</scope>
    <source>
        <strain evidence="2 3">WB C6</strain>
    </source>
</reference>